<gene>
    <name evidence="2" type="ORF">PLEPLA_LOCUS6468</name>
</gene>
<feature type="region of interest" description="Disordered" evidence="1">
    <location>
        <begin position="66"/>
        <end position="92"/>
    </location>
</feature>
<name>A0A9N7TTG8_PLEPL</name>
<feature type="compositionally biased region" description="Polar residues" evidence="1">
    <location>
        <begin position="32"/>
        <end position="50"/>
    </location>
</feature>
<dbReference type="Proteomes" id="UP001153269">
    <property type="component" value="Unassembled WGS sequence"/>
</dbReference>
<comment type="caution">
    <text evidence="2">The sequence shown here is derived from an EMBL/GenBank/DDBJ whole genome shotgun (WGS) entry which is preliminary data.</text>
</comment>
<sequence>MCKSTAEALKLPCDTNVHFERRSAASPPGGRKSSNPFDPQSKQQRTRPNLQQICFTTSRFHLQMSSLRDLTSSGSDGGGRRRNIKKSSAQGEKLSNNATHFLGLLLFMLQSGHPRNYRCPSAPPPTSLAANGHLGFFNLLPLYPESGSPQSGERKPLRAERVTEEGGWEPVGVRLPKVFTTIPQHLLPKPQPLIQCLTKPDKQSRVPALRPKRRVEIHHRVRVTPCGPWRSLDRGEYTVHRKPHTTRHDADAHDSGSFCSGAQLHKSN</sequence>
<reference evidence="2" key="1">
    <citation type="submission" date="2020-03" db="EMBL/GenBank/DDBJ databases">
        <authorList>
            <person name="Weist P."/>
        </authorList>
    </citation>
    <scope>NUCLEOTIDE SEQUENCE</scope>
</reference>
<dbReference type="EMBL" id="CADEAL010000335">
    <property type="protein sequence ID" value="CAB1418642.1"/>
    <property type="molecule type" value="Genomic_DNA"/>
</dbReference>
<feature type="region of interest" description="Disordered" evidence="1">
    <location>
        <begin position="244"/>
        <end position="268"/>
    </location>
</feature>
<protein>
    <submittedName>
        <fullName evidence="2">Uncharacterized protein</fullName>
    </submittedName>
</protein>
<evidence type="ECO:0000313" key="3">
    <source>
        <dbReference type="Proteomes" id="UP001153269"/>
    </source>
</evidence>
<dbReference type="AlphaFoldDB" id="A0A9N7TTG8"/>
<evidence type="ECO:0000256" key="1">
    <source>
        <dbReference type="SAM" id="MobiDB-lite"/>
    </source>
</evidence>
<proteinExistence type="predicted"/>
<feature type="region of interest" description="Disordered" evidence="1">
    <location>
        <begin position="19"/>
        <end position="50"/>
    </location>
</feature>
<keyword evidence="3" id="KW-1185">Reference proteome</keyword>
<evidence type="ECO:0000313" key="2">
    <source>
        <dbReference type="EMBL" id="CAB1418642.1"/>
    </source>
</evidence>
<accession>A0A9N7TTG8</accession>
<feature type="compositionally biased region" description="Polar residues" evidence="1">
    <location>
        <begin position="257"/>
        <end position="268"/>
    </location>
</feature>
<organism evidence="2 3">
    <name type="scientific">Pleuronectes platessa</name>
    <name type="common">European plaice</name>
    <dbReference type="NCBI Taxonomy" id="8262"/>
    <lineage>
        <taxon>Eukaryota</taxon>
        <taxon>Metazoa</taxon>
        <taxon>Chordata</taxon>
        <taxon>Craniata</taxon>
        <taxon>Vertebrata</taxon>
        <taxon>Euteleostomi</taxon>
        <taxon>Actinopterygii</taxon>
        <taxon>Neopterygii</taxon>
        <taxon>Teleostei</taxon>
        <taxon>Neoteleostei</taxon>
        <taxon>Acanthomorphata</taxon>
        <taxon>Carangaria</taxon>
        <taxon>Pleuronectiformes</taxon>
        <taxon>Pleuronectoidei</taxon>
        <taxon>Pleuronectidae</taxon>
        <taxon>Pleuronectes</taxon>
    </lineage>
</organism>